<dbReference type="Pfam" id="PF14258">
    <property type="entry name" value="DUF4350"/>
    <property type="match status" value="1"/>
</dbReference>
<comment type="caution">
    <text evidence="4">The sequence shown here is derived from an EMBL/GenBank/DDBJ whole genome shotgun (WGS) entry which is preliminary data.</text>
</comment>
<dbReference type="EMBL" id="DXBY01000183">
    <property type="protein sequence ID" value="HIZ36285.1"/>
    <property type="molecule type" value="Genomic_DNA"/>
</dbReference>
<dbReference type="InterPro" id="IPR025646">
    <property type="entry name" value="DUF4350"/>
</dbReference>
<evidence type="ECO:0000313" key="4">
    <source>
        <dbReference type="EMBL" id="HIZ36285.1"/>
    </source>
</evidence>
<evidence type="ECO:0000256" key="2">
    <source>
        <dbReference type="SAM" id="Phobius"/>
    </source>
</evidence>
<evidence type="ECO:0000259" key="3">
    <source>
        <dbReference type="Pfam" id="PF14258"/>
    </source>
</evidence>
<keyword evidence="2" id="KW-0472">Membrane</keyword>
<gene>
    <name evidence="4" type="ORF">H9815_10950</name>
</gene>
<feature type="transmembrane region" description="Helical" evidence="2">
    <location>
        <begin position="32"/>
        <end position="52"/>
    </location>
</feature>
<keyword evidence="2" id="KW-0812">Transmembrane</keyword>
<keyword evidence="2" id="KW-1133">Transmembrane helix</keyword>
<organism evidence="4 5">
    <name type="scientific">Candidatus Ruania gallistercoris</name>
    <dbReference type="NCBI Taxonomy" id="2838746"/>
    <lineage>
        <taxon>Bacteria</taxon>
        <taxon>Bacillati</taxon>
        <taxon>Actinomycetota</taxon>
        <taxon>Actinomycetes</taxon>
        <taxon>Micrococcales</taxon>
        <taxon>Ruaniaceae</taxon>
        <taxon>Ruania</taxon>
    </lineage>
</organism>
<reference evidence="4" key="1">
    <citation type="journal article" date="2021" name="PeerJ">
        <title>Extensive microbial diversity within the chicken gut microbiome revealed by metagenomics and culture.</title>
        <authorList>
            <person name="Gilroy R."/>
            <person name="Ravi A."/>
            <person name="Getino M."/>
            <person name="Pursley I."/>
            <person name="Horton D.L."/>
            <person name="Alikhan N.F."/>
            <person name="Baker D."/>
            <person name="Gharbi K."/>
            <person name="Hall N."/>
            <person name="Watson M."/>
            <person name="Adriaenssens E.M."/>
            <person name="Foster-Nyarko E."/>
            <person name="Jarju S."/>
            <person name="Secka A."/>
            <person name="Antonio M."/>
            <person name="Oren A."/>
            <person name="Chaudhuri R.R."/>
            <person name="La Ragione R."/>
            <person name="Hildebrand F."/>
            <person name="Pallen M.J."/>
        </authorList>
    </citation>
    <scope>NUCLEOTIDE SEQUENCE</scope>
    <source>
        <strain evidence="4">ChiGjej4B4-7305</strain>
    </source>
</reference>
<sequence length="394" mass="41248">MSAAPPTFSALGRRHGSDADADRASRSGRRSLLFVGIALLALILAAVLLSRLSPDTSQEPLSASNPDPVGARAAAQILGEHGVQVTEVSTTAAALADARPEATLLITGADELRPEQLRALADVPSDVVLIGLGYGDLSALTDRVQVEGGGAQGTYPAECSDEHAQAAEELSTAGPGLATHPDMEGCFPLDDTAGTVAFGTWTAQDGQTWSVLANPHPLTNAGLDEAGNAALVLRILGQHEHLTWYVPDPNDDFGMSEEGPSSLIPGMVAVQVLITLVAFAYWRGRRLGRVVVEPLPVVVRATETTRGRGRLYRRGRSYAHAAAALRAGTISRIAARLGLPRTATGPDVVEALSRATGRPPEAIDSLLYGPPPTDDASLITLTQALDILESEVHR</sequence>
<feature type="domain" description="DUF4350" evidence="3">
    <location>
        <begin position="64"/>
        <end position="236"/>
    </location>
</feature>
<name>A0A9D2EFC6_9MICO</name>
<proteinExistence type="predicted"/>
<feature type="transmembrane region" description="Helical" evidence="2">
    <location>
        <begin position="263"/>
        <end position="282"/>
    </location>
</feature>
<accession>A0A9D2EFC6</accession>
<evidence type="ECO:0000313" key="5">
    <source>
        <dbReference type="Proteomes" id="UP000824037"/>
    </source>
</evidence>
<protein>
    <submittedName>
        <fullName evidence="4">DUF4350 domain-containing protein</fullName>
    </submittedName>
</protein>
<evidence type="ECO:0000256" key="1">
    <source>
        <dbReference type="SAM" id="MobiDB-lite"/>
    </source>
</evidence>
<feature type="region of interest" description="Disordered" evidence="1">
    <location>
        <begin position="1"/>
        <end position="23"/>
    </location>
</feature>
<reference evidence="4" key="2">
    <citation type="submission" date="2021-04" db="EMBL/GenBank/DDBJ databases">
        <authorList>
            <person name="Gilroy R."/>
        </authorList>
    </citation>
    <scope>NUCLEOTIDE SEQUENCE</scope>
    <source>
        <strain evidence="4">ChiGjej4B4-7305</strain>
    </source>
</reference>
<dbReference type="AlphaFoldDB" id="A0A9D2EFC6"/>
<dbReference type="Proteomes" id="UP000824037">
    <property type="component" value="Unassembled WGS sequence"/>
</dbReference>